<name>A0ABW7IN10_9VIBR</name>
<organism evidence="1 2">
    <name type="scientific">Vibrio barjaei</name>
    <dbReference type="NCBI Taxonomy" id="1676683"/>
    <lineage>
        <taxon>Bacteria</taxon>
        <taxon>Pseudomonadati</taxon>
        <taxon>Pseudomonadota</taxon>
        <taxon>Gammaproteobacteria</taxon>
        <taxon>Vibrionales</taxon>
        <taxon>Vibrionaceae</taxon>
        <taxon>Vibrio</taxon>
    </lineage>
</organism>
<dbReference type="InterPro" id="IPR036567">
    <property type="entry name" value="RHF-like"/>
</dbReference>
<dbReference type="RefSeq" id="WP_394629988.1">
    <property type="nucleotide sequence ID" value="NZ_JBIHSF010000011.1"/>
</dbReference>
<evidence type="ECO:0000313" key="1">
    <source>
        <dbReference type="EMBL" id="MFH0262990.1"/>
    </source>
</evidence>
<dbReference type="Proteomes" id="UP001607125">
    <property type="component" value="Unassembled WGS sequence"/>
</dbReference>
<dbReference type="Gene3D" id="3.30.160.100">
    <property type="entry name" value="Ribosome hibernation promotion factor-like"/>
    <property type="match status" value="1"/>
</dbReference>
<reference evidence="1 2" key="1">
    <citation type="submission" date="2024-10" db="EMBL/GenBank/DDBJ databases">
        <authorList>
            <person name="Yibar A."/>
            <person name="Saticioglu I.B."/>
            <person name="Duman M."/>
            <person name="Ajmi N."/>
            <person name="Gurler F."/>
            <person name="Ay H."/>
            <person name="Onuk E."/>
            <person name="Guler S."/>
            <person name="Romalde J.L."/>
        </authorList>
    </citation>
    <scope>NUCLEOTIDE SEQUENCE [LARGE SCALE GENOMIC DNA]</scope>
    <source>
        <strain evidence="1 2">1-TCBS-B</strain>
    </source>
</reference>
<dbReference type="SUPFAM" id="SSF69754">
    <property type="entry name" value="Ribosome binding protein Y (YfiA homologue)"/>
    <property type="match status" value="1"/>
</dbReference>
<evidence type="ECO:0000313" key="2">
    <source>
        <dbReference type="Proteomes" id="UP001607125"/>
    </source>
</evidence>
<dbReference type="EMBL" id="JBIHSF010000011">
    <property type="protein sequence ID" value="MFH0262990.1"/>
    <property type="molecule type" value="Genomic_DNA"/>
</dbReference>
<keyword evidence="2" id="KW-1185">Reference proteome</keyword>
<gene>
    <name evidence="1" type="ORF">ACGRH2_21590</name>
</gene>
<proteinExistence type="predicted"/>
<protein>
    <submittedName>
        <fullName evidence="1">Uncharacterized protein</fullName>
    </submittedName>
</protein>
<sequence>MKITSKNVQLSPSVTSLIDGKHQDLVNRNLGLLFSSCEVIFHNGFGDYEVALKVHLDNQSFYILRTDLLLENAIEDAYLSLYYKIEKYESKQAAKQFFRSKLQSILRFLSNSKAKLSTKVTY</sequence>
<comment type="caution">
    <text evidence="1">The sequence shown here is derived from an EMBL/GenBank/DDBJ whole genome shotgun (WGS) entry which is preliminary data.</text>
</comment>
<accession>A0ABW7IN10</accession>